<feature type="region of interest" description="Disordered" evidence="1">
    <location>
        <begin position="77"/>
        <end position="97"/>
    </location>
</feature>
<dbReference type="Proteomes" id="UP000284416">
    <property type="component" value="Unassembled WGS sequence"/>
</dbReference>
<evidence type="ECO:0000313" key="2">
    <source>
        <dbReference type="EMBL" id="RHW41991.1"/>
    </source>
</evidence>
<proteinExistence type="predicted"/>
<gene>
    <name evidence="2" type="ORF">D1B31_04930</name>
</gene>
<comment type="caution">
    <text evidence="2">The sequence shown here is derived from an EMBL/GenBank/DDBJ whole genome shotgun (WGS) entry which is preliminary data.</text>
</comment>
<name>A0A417YWP5_9BACI</name>
<dbReference type="EMBL" id="QWEG01000003">
    <property type="protein sequence ID" value="RHW41991.1"/>
    <property type="molecule type" value="Genomic_DNA"/>
</dbReference>
<feature type="compositionally biased region" description="Basic and acidic residues" evidence="1">
    <location>
        <begin position="77"/>
        <end position="87"/>
    </location>
</feature>
<accession>A0A417YWP5</accession>
<organism evidence="2 3">
    <name type="scientific">Neobacillus notoginsengisoli</name>
    <dbReference type="NCBI Taxonomy" id="1578198"/>
    <lineage>
        <taxon>Bacteria</taxon>
        <taxon>Bacillati</taxon>
        <taxon>Bacillota</taxon>
        <taxon>Bacilli</taxon>
        <taxon>Bacillales</taxon>
        <taxon>Bacillaceae</taxon>
        <taxon>Neobacillus</taxon>
    </lineage>
</organism>
<keyword evidence="3" id="KW-1185">Reference proteome</keyword>
<evidence type="ECO:0000313" key="3">
    <source>
        <dbReference type="Proteomes" id="UP000284416"/>
    </source>
</evidence>
<protein>
    <submittedName>
        <fullName evidence="2">Uncharacterized protein</fullName>
    </submittedName>
</protein>
<dbReference type="AlphaFoldDB" id="A0A417YWP5"/>
<sequence>MFRFITLILSVLFLMSSWPVIEKQLENPGDAVDRVQAELHSLKENLEVSNAVIAMVGDFQQFIKHTWVLFTEIMDDRKNRPPAEPKNTDTINPGERF</sequence>
<evidence type="ECO:0000256" key="1">
    <source>
        <dbReference type="SAM" id="MobiDB-lite"/>
    </source>
</evidence>
<reference evidence="2 3" key="1">
    <citation type="journal article" date="2017" name="Int. J. Syst. Evol. Microbiol.">
        <title>Bacillus notoginsengisoli sp. nov., a novel bacterium isolated from the rhizosphere of Panax notoginseng.</title>
        <authorList>
            <person name="Zhang M.Y."/>
            <person name="Cheng J."/>
            <person name="Cai Y."/>
            <person name="Zhang T.Y."/>
            <person name="Wu Y.Y."/>
            <person name="Manikprabhu D."/>
            <person name="Li W.J."/>
            <person name="Zhang Y.X."/>
        </authorList>
    </citation>
    <scope>NUCLEOTIDE SEQUENCE [LARGE SCALE GENOMIC DNA]</scope>
    <source>
        <strain evidence="2 3">JCM 30743</strain>
    </source>
</reference>